<dbReference type="InterPro" id="IPR036061">
    <property type="entry name" value="CheW-like_dom_sf"/>
</dbReference>
<name>A0A381SZQ2_9ZZZZ</name>
<accession>A0A381SZQ2</accession>
<reference evidence="2" key="1">
    <citation type="submission" date="2018-05" db="EMBL/GenBank/DDBJ databases">
        <authorList>
            <person name="Lanie J.A."/>
            <person name="Ng W.-L."/>
            <person name="Kazmierczak K.M."/>
            <person name="Andrzejewski T.M."/>
            <person name="Davidsen T.M."/>
            <person name="Wayne K.J."/>
            <person name="Tettelin H."/>
            <person name="Glass J.I."/>
            <person name="Rusch D."/>
            <person name="Podicherti R."/>
            <person name="Tsui H.-C.T."/>
            <person name="Winkler M.E."/>
        </authorList>
    </citation>
    <scope>NUCLEOTIDE SEQUENCE</scope>
</reference>
<proteinExistence type="predicted"/>
<dbReference type="PANTHER" id="PTHR22617">
    <property type="entry name" value="CHEMOTAXIS SENSOR HISTIDINE KINASE-RELATED"/>
    <property type="match status" value="1"/>
</dbReference>
<feature type="domain" description="CheW-like" evidence="1">
    <location>
        <begin position="32"/>
        <end position="173"/>
    </location>
</feature>
<evidence type="ECO:0000313" key="2">
    <source>
        <dbReference type="EMBL" id="SVA08959.1"/>
    </source>
</evidence>
<dbReference type="GO" id="GO:0005829">
    <property type="term" value="C:cytosol"/>
    <property type="evidence" value="ECO:0007669"/>
    <property type="project" value="TreeGrafter"/>
</dbReference>
<protein>
    <recommendedName>
        <fullName evidence="1">CheW-like domain-containing protein</fullName>
    </recommendedName>
</protein>
<dbReference type="CDD" id="cd00732">
    <property type="entry name" value="CheW"/>
    <property type="match status" value="1"/>
</dbReference>
<dbReference type="Gene3D" id="2.30.30.40">
    <property type="entry name" value="SH3 Domains"/>
    <property type="match status" value="1"/>
</dbReference>
<sequence length="182" mass="20437">MGNGMNNNFMGSVNLSDEEMEEMNLELTHNEGAQLITFILGEEKYGLDILAVRELISYPEGLTQIPGMPDFIVGMFNLRGLVIPVMDLRKKFGMASEELHEYSVIIIVQVEEKNIGLIVDSVADVIFVKEEDIQETTEMAVQVDTKFIKGVAKTKDEMVILMDIDHLLSKSQFESLMDTENG</sequence>
<dbReference type="Gene3D" id="2.40.50.180">
    <property type="entry name" value="CheA-289, Domain 4"/>
    <property type="match status" value="1"/>
</dbReference>
<dbReference type="GO" id="GO:0007165">
    <property type="term" value="P:signal transduction"/>
    <property type="evidence" value="ECO:0007669"/>
    <property type="project" value="InterPro"/>
</dbReference>
<dbReference type="EMBL" id="UINC01003752">
    <property type="protein sequence ID" value="SVA08959.1"/>
    <property type="molecule type" value="Genomic_DNA"/>
</dbReference>
<dbReference type="GO" id="GO:0006935">
    <property type="term" value="P:chemotaxis"/>
    <property type="evidence" value="ECO:0007669"/>
    <property type="project" value="InterPro"/>
</dbReference>
<organism evidence="2">
    <name type="scientific">marine metagenome</name>
    <dbReference type="NCBI Taxonomy" id="408172"/>
    <lineage>
        <taxon>unclassified sequences</taxon>
        <taxon>metagenomes</taxon>
        <taxon>ecological metagenomes</taxon>
    </lineage>
</organism>
<dbReference type="PANTHER" id="PTHR22617:SF23">
    <property type="entry name" value="CHEMOTAXIS PROTEIN CHEW"/>
    <property type="match status" value="1"/>
</dbReference>
<dbReference type="Pfam" id="PF01584">
    <property type="entry name" value="CheW"/>
    <property type="match status" value="1"/>
</dbReference>
<dbReference type="PROSITE" id="PS50851">
    <property type="entry name" value="CHEW"/>
    <property type="match status" value="1"/>
</dbReference>
<dbReference type="SMART" id="SM00260">
    <property type="entry name" value="CheW"/>
    <property type="match status" value="1"/>
</dbReference>
<dbReference type="InterPro" id="IPR002545">
    <property type="entry name" value="CheW-lke_dom"/>
</dbReference>
<dbReference type="InterPro" id="IPR039315">
    <property type="entry name" value="CheW"/>
</dbReference>
<evidence type="ECO:0000259" key="1">
    <source>
        <dbReference type="PROSITE" id="PS50851"/>
    </source>
</evidence>
<dbReference type="SUPFAM" id="SSF50341">
    <property type="entry name" value="CheW-like"/>
    <property type="match status" value="1"/>
</dbReference>
<gene>
    <name evidence="2" type="ORF">METZ01_LOCUS61813</name>
</gene>
<dbReference type="AlphaFoldDB" id="A0A381SZQ2"/>